<dbReference type="InterPro" id="IPR017080">
    <property type="entry name" value="UCP036990_CBS_BON"/>
</dbReference>
<dbReference type="AlphaFoldDB" id="A0A2I6S7F2"/>
<dbReference type="RefSeq" id="WP_102247244.1">
    <property type="nucleotide sequence ID" value="NZ_CP025682.1"/>
</dbReference>
<dbReference type="SUPFAM" id="SSF54631">
    <property type="entry name" value="CBS-domain pair"/>
    <property type="match status" value="1"/>
</dbReference>
<dbReference type="PANTHER" id="PTHR43080">
    <property type="entry name" value="CBS DOMAIN-CONTAINING PROTEIN CBSX3, MITOCHONDRIAL"/>
    <property type="match status" value="1"/>
</dbReference>
<evidence type="ECO:0000259" key="3">
    <source>
        <dbReference type="PROSITE" id="PS50914"/>
    </source>
</evidence>
<dbReference type="KEGG" id="atw:C0099_09690"/>
<dbReference type="SMART" id="SM00116">
    <property type="entry name" value="CBS"/>
    <property type="match status" value="2"/>
</dbReference>
<evidence type="ECO:0008006" key="7">
    <source>
        <dbReference type="Google" id="ProtNLM"/>
    </source>
</evidence>
<dbReference type="InterPro" id="IPR046342">
    <property type="entry name" value="CBS_dom_sf"/>
</dbReference>
<dbReference type="Pfam" id="PF00571">
    <property type="entry name" value="CBS"/>
    <property type="match status" value="2"/>
</dbReference>
<feature type="domain" description="CBS" evidence="4">
    <location>
        <begin position="7"/>
        <end position="63"/>
    </location>
</feature>
<keyword evidence="6" id="KW-1185">Reference proteome</keyword>
<protein>
    <recommendedName>
        <fullName evidence="7">Histidine kinase</fullName>
    </recommendedName>
</protein>
<dbReference type="CDD" id="cd04586">
    <property type="entry name" value="CBS_pair_BON_assoc"/>
    <property type="match status" value="1"/>
</dbReference>
<dbReference type="Gene3D" id="3.10.580.10">
    <property type="entry name" value="CBS-domain"/>
    <property type="match status" value="1"/>
</dbReference>
<dbReference type="InterPro" id="IPR000644">
    <property type="entry name" value="CBS_dom"/>
</dbReference>
<dbReference type="PROSITE" id="PS51371">
    <property type="entry name" value="CBS"/>
    <property type="match status" value="2"/>
</dbReference>
<dbReference type="InterPro" id="IPR007055">
    <property type="entry name" value="BON_dom"/>
</dbReference>
<dbReference type="Gene3D" id="3.30.1340.30">
    <property type="match status" value="1"/>
</dbReference>
<dbReference type="PROSITE" id="PS50914">
    <property type="entry name" value="BON"/>
    <property type="match status" value="1"/>
</dbReference>
<dbReference type="PANTHER" id="PTHR43080:SF26">
    <property type="entry name" value="REGULATORY PROTEIN"/>
    <property type="match status" value="1"/>
</dbReference>
<keyword evidence="1 2" id="KW-0129">CBS domain</keyword>
<gene>
    <name evidence="5" type="ORF">C0099_09690</name>
</gene>
<dbReference type="Pfam" id="PF04972">
    <property type="entry name" value="BON"/>
    <property type="match status" value="1"/>
</dbReference>
<evidence type="ECO:0000259" key="4">
    <source>
        <dbReference type="PROSITE" id="PS51371"/>
    </source>
</evidence>
<dbReference type="InterPro" id="IPR051257">
    <property type="entry name" value="Diverse_CBS-Domain"/>
</dbReference>
<feature type="domain" description="BON" evidence="3">
    <location>
        <begin position="157"/>
        <end position="225"/>
    </location>
</feature>
<dbReference type="Proteomes" id="UP000242205">
    <property type="component" value="Chromosome"/>
</dbReference>
<evidence type="ECO:0000313" key="6">
    <source>
        <dbReference type="Proteomes" id="UP000242205"/>
    </source>
</evidence>
<accession>A0A2I6S7F2</accession>
<reference evidence="5 6" key="1">
    <citation type="submission" date="2018-01" db="EMBL/GenBank/DDBJ databases">
        <authorList>
            <person name="Fu G.-Y."/>
        </authorList>
    </citation>
    <scope>NUCLEOTIDE SEQUENCE [LARGE SCALE GENOMIC DNA]</scope>
    <source>
        <strain evidence="5 6">SY39</strain>
    </source>
</reference>
<feature type="domain" description="CBS" evidence="4">
    <location>
        <begin position="94"/>
        <end position="150"/>
    </location>
</feature>
<proteinExistence type="predicted"/>
<organism evidence="5 6">
    <name type="scientific">Pseudazoarcus pumilus</name>
    <dbReference type="NCBI Taxonomy" id="2067960"/>
    <lineage>
        <taxon>Bacteria</taxon>
        <taxon>Pseudomonadati</taxon>
        <taxon>Pseudomonadota</taxon>
        <taxon>Betaproteobacteria</taxon>
        <taxon>Rhodocyclales</taxon>
        <taxon>Zoogloeaceae</taxon>
        <taxon>Pseudazoarcus</taxon>
    </lineage>
</organism>
<evidence type="ECO:0000313" key="5">
    <source>
        <dbReference type="EMBL" id="AUN95178.1"/>
    </source>
</evidence>
<evidence type="ECO:0000256" key="1">
    <source>
        <dbReference type="ARBA" id="ARBA00023122"/>
    </source>
</evidence>
<evidence type="ECO:0000256" key="2">
    <source>
        <dbReference type="PROSITE-ProRule" id="PRU00703"/>
    </source>
</evidence>
<name>A0A2I6S7F2_9RHOO</name>
<dbReference type="PIRSF" id="PIRSF036990">
    <property type="entry name" value="UCP036990_CBS_BON"/>
    <property type="match status" value="1"/>
</dbReference>
<sequence length="231" mass="25651">MHASEVMTRDVITIEPKTDVREIVELMIRNRISGLPVVDPQGRVLGIVSEGDLMRRVENQTDRRDSWWLAALFSASDDSGAYIKSHARRAEDLMTRDPVTVSPDTPLFRIAQLLEKHHIKRVPVVEGGKLAGIISRSNLLHGFSVTHTQSQPAGSASDADIRRRIMDALEERFEISDNMTNVVVQDGVVDLWGIVDSESQRKAAAILAEEVDSVKSVNNHLKVMKAMPNPA</sequence>
<dbReference type="OrthoDB" id="9790355at2"/>
<dbReference type="EMBL" id="CP025682">
    <property type="protein sequence ID" value="AUN95178.1"/>
    <property type="molecule type" value="Genomic_DNA"/>
</dbReference>